<protein>
    <submittedName>
        <fullName evidence="2">Uncharacterized protein</fullName>
    </submittedName>
</protein>
<reference evidence="2 3" key="1">
    <citation type="submission" date="2020-08" db="EMBL/GenBank/DDBJ databases">
        <authorList>
            <person name="Liu C."/>
            <person name="Sun Q."/>
        </authorList>
    </citation>
    <scope>NUCLEOTIDE SEQUENCE [LARGE SCALE GENOMIC DNA]</scope>
    <source>
        <strain evidence="2 3">NSJ-62</strain>
    </source>
</reference>
<dbReference type="AlphaFoldDB" id="A0A7G9B3V6"/>
<dbReference type="RefSeq" id="WP_187332838.1">
    <property type="nucleotide sequence ID" value="NZ_CP060490.1"/>
</dbReference>
<evidence type="ECO:0000313" key="3">
    <source>
        <dbReference type="Proteomes" id="UP000515960"/>
    </source>
</evidence>
<accession>A0A7G9B3V6</accession>
<name>A0A7G9B3V6_9FIRM</name>
<dbReference type="Proteomes" id="UP000515960">
    <property type="component" value="Chromosome"/>
</dbReference>
<feature type="region of interest" description="Disordered" evidence="1">
    <location>
        <begin position="1"/>
        <end position="34"/>
    </location>
</feature>
<dbReference type="KEGG" id="ohi:H8790_12470"/>
<dbReference type="EMBL" id="CP060490">
    <property type="protein sequence ID" value="QNL44237.1"/>
    <property type="molecule type" value="Genomic_DNA"/>
</dbReference>
<evidence type="ECO:0000313" key="2">
    <source>
        <dbReference type="EMBL" id="QNL44237.1"/>
    </source>
</evidence>
<organism evidence="2 3">
    <name type="scientific">Oscillibacter hominis</name>
    <dbReference type="NCBI Taxonomy" id="2763056"/>
    <lineage>
        <taxon>Bacteria</taxon>
        <taxon>Bacillati</taxon>
        <taxon>Bacillota</taxon>
        <taxon>Clostridia</taxon>
        <taxon>Eubacteriales</taxon>
        <taxon>Oscillospiraceae</taxon>
        <taxon>Oscillibacter</taxon>
    </lineage>
</organism>
<keyword evidence="3" id="KW-1185">Reference proteome</keyword>
<gene>
    <name evidence="2" type="ORF">H8790_12470</name>
</gene>
<evidence type="ECO:0000256" key="1">
    <source>
        <dbReference type="SAM" id="MobiDB-lite"/>
    </source>
</evidence>
<sequence length="364" mass="40232">MKSDRTHIGLSPLGLEPGSETGALQEKSGGPEPLPALLQEQEWKVFFTGSFWGHHGRERAGREVRVGASFPWGDALWRVPAVYVCGKGLVADFCARVAPERVLAFWNKWDLSPERGEPNLTDEQRMELEAENPLSLNVDTQMAVNGRPLPNSHGCGLSWNPCLPGEMQEREARDILAHYSLDPAYGWILLRRSFRWVTSRPPALRSLQVTLRQEPLSLPGPRFRVSGPGDSVPFTHPLTGASHTLYVDDCQPQELSNLRTDGLPTHFCLMRYHLLPDLPQDGFSVRDCRESDPPRNREGAGTALGGAVTVGIIGGADGPVAVFTEGGSNQRAACSSLRFEPPPEVEWRMEFRVKTQPDQTADLL</sequence>
<proteinExistence type="predicted"/>